<evidence type="ECO:0000313" key="1">
    <source>
        <dbReference type="EMBL" id="KFK22106.1"/>
    </source>
</evidence>
<gene>
    <name evidence="1" type="ORF">AALP_AAs69241U000100</name>
</gene>
<proteinExistence type="predicted"/>
<reference evidence="2" key="1">
    <citation type="journal article" date="2015" name="Nat. Plants">
        <title>Genome expansion of Arabis alpina linked with retrotransposition and reduced symmetric DNA methylation.</title>
        <authorList>
            <person name="Willing E.M."/>
            <person name="Rawat V."/>
            <person name="Mandakova T."/>
            <person name="Maumus F."/>
            <person name="James G.V."/>
            <person name="Nordstroem K.J."/>
            <person name="Becker C."/>
            <person name="Warthmann N."/>
            <person name="Chica C."/>
            <person name="Szarzynska B."/>
            <person name="Zytnicki M."/>
            <person name="Albani M.C."/>
            <person name="Kiefer C."/>
            <person name="Bergonzi S."/>
            <person name="Castaings L."/>
            <person name="Mateos J.L."/>
            <person name="Berns M.C."/>
            <person name="Bujdoso N."/>
            <person name="Piofczyk T."/>
            <person name="de Lorenzo L."/>
            <person name="Barrero-Sicilia C."/>
            <person name="Mateos I."/>
            <person name="Piednoel M."/>
            <person name="Hagmann J."/>
            <person name="Chen-Min-Tao R."/>
            <person name="Iglesias-Fernandez R."/>
            <person name="Schuster S.C."/>
            <person name="Alonso-Blanco C."/>
            <person name="Roudier F."/>
            <person name="Carbonero P."/>
            <person name="Paz-Ares J."/>
            <person name="Davis S.J."/>
            <person name="Pecinka A."/>
            <person name="Quesneville H."/>
            <person name="Colot V."/>
            <person name="Lysak M.A."/>
            <person name="Weigel D."/>
            <person name="Coupland G."/>
            <person name="Schneeberger K."/>
        </authorList>
    </citation>
    <scope>NUCLEOTIDE SEQUENCE [LARGE SCALE GENOMIC DNA]</scope>
    <source>
        <strain evidence="2">cv. Pajares</strain>
    </source>
</reference>
<dbReference type="AlphaFoldDB" id="A0A087FWV4"/>
<keyword evidence="2" id="KW-1185">Reference proteome</keyword>
<protein>
    <submittedName>
        <fullName evidence="1">Uncharacterized protein</fullName>
    </submittedName>
</protein>
<dbReference type="EMBL" id="KL992532">
    <property type="protein sequence ID" value="KFK22106.1"/>
    <property type="molecule type" value="Genomic_DNA"/>
</dbReference>
<dbReference type="Proteomes" id="UP000029120">
    <property type="component" value="Unassembled WGS sequence"/>
</dbReference>
<dbReference type="Gramene" id="KFK22106">
    <property type="protein sequence ID" value="KFK22106"/>
    <property type="gene ID" value="AALP_AAs69241U000100"/>
</dbReference>
<name>A0A087FWV4_ARAAL</name>
<evidence type="ECO:0000313" key="2">
    <source>
        <dbReference type="Proteomes" id="UP000029120"/>
    </source>
</evidence>
<accession>A0A087FWV4</accession>
<feature type="non-terminal residue" evidence="1">
    <location>
        <position position="1"/>
    </location>
</feature>
<organism evidence="1 2">
    <name type="scientific">Arabis alpina</name>
    <name type="common">Alpine rock-cress</name>
    <dbReference type="NCBI Taxonomy" id="50452"/>
    <lineage>
        <taxon>Eukaryota</taxon>
        <taxon>Viridiplantae</taxon>
        <taxon>Streptophyta</taxon>
        <taxon>Embryophyta</taxon>
        <taxon>Tracheophyta</taxon>
        <taxon>Spermatophyta</taxon>
        <taxon>Magnoliopsida</taxon>
        <taxon>eudicotyledons</taxon>
        <taxon>Gunneridae</taxon>
        <taxon>Pentapetalae</taxon>
        <taxon>rosids</taxon>
        <taxon>malvids</taxon>
        <taxon>Brassicales</taxon>
        <taxon>Brassicaceae</taxon>
        <taxon>Arabideae</taxon>
        <taxon>Arabis</taxon>
    </lineage>
</organism>
<sequence>IFGITTTTDCDSDIDSPISSFFRSVFKSINGFLPILSKSVDSSQILTRSMKNPSQILSRFELIPNLEVEMSSSRKARL</sequence>